<evidence type="ECO:0000313" key="2">
    <source>
        <dbReference type="EMBL" id="CUA82202.1"/>
    </source>
</evidence>
<dbReference type="STRING" id="375574.GCA_001418035_00861"/>
<dbReference type="PANTHER" id="PTHR36505">
    <property type="entry name" value="BLR1072 PROTEIN"/>
    <property type="match status" value="1"/>
</dbReference>
<dbReference type="EMBL" id="CYHA01000002">
    <property type="protein sequence ID" value="CUA82202.1"/>
    <property type="molecule type" value="Genomic_DNA"/>
</dbReference>
<feature type="domain" description="PRC-barrel" evidence="1">
    <location>
        <begin position="25"/>
        <end position="100"/>
    </location>
</feature>
<dbReference type="RefSeq" id="WP_054285084.1">
    <property type="nucleotide sequence ID" value="NZ_CYHA01000002.1"/>
</dbReference>
<dbReference type="InterPro" id="IPR027275">
    <property type="entry name" value="PRC-brl_dom"/>
</dbReference>
<dbReference type="Proteomes" id="UP000243535">
    <property type="component" value="Unassembled WGS sequence"/>
</dbReference>
<evidence type="ECO:0000313" key="3">
    <source>
        <dbReference type="Proteomes" id="UP000243535"/>
    </source>
</evidence>
<gene>
    <name evidence="2" type="ORF">Ga0061063_1067</name>
</gene>
<accession>A0A0K6GUL5</accession>
<dbReference type="SUPFAM" id="SSF50346">
    <property type="entry name" value="PRC-barrel domain"/>
    <property type="match status" value="1"/>
</dbReference>
<dbReference type="AlphaFoldDB" id="A0A0K6GUL5"/>
<sequence>MHEQPNAAPGAAIRINSSGPGPRLMTANTLEGNAVINQADETLGTITDIMLDVPQGRIAYAVMTSGSFLGMGGKLFALPWNLLTLDTERKCFICDIAKETISNAPGFDKDHWPDVAELGWQQDVHSYYGTQPHWEKNNHA</sequence>
<organism evidence="2 3">
    <name type="scientific">Gulbenkiania indica</name>
    <dbReference type="NCBI Taxonomy" id="375574"/>
    <lineage>
        <taxon>Bacteria</taxon>
        <taxon>Pseudomonadati</taxon>
        <taxon>Pseudomonadota</taxon>
        <taxon>Betaproteobacteria</taxon>
        <taxon>Neisseriales</taxon>
        <taxon>Chromobacteriaceae</taxon>
        <taxon>Gulbenkiania</taxon>
    </lineage>
</organism>
<protein>
    <submittedName>
        <fullName evidence="2">PRC-barrel domain</fullName>
    </submittedName>
</protein>
<evidence type="ECO:0000259" key="1">
    <source>
        <dbReference type="Pfam" id="PF05239"/>
    </source>
</evidence>
<dbReference type="PANTHER" id="PTHR36505:SF1">
    <property type="entry name" value="BLR1072 PROTEIN"/>
    <property type="match status" value="1"/>
</dbReference>
<reference evidence="3" key="1">
    <citation type="submission" date="2015-08" db="EMBL/GenBank/DDBJ databases">
        <authorList>
            <person name="Varghese N."/>
        </authorList>
    </citation>
    <scope>NUCLEOTIDE SEQUENCE [LARGE SCALE GENOMIC DNA]</scope>
    <source>
        <strain evidence="3">DSM 17901</strain>
    </source>
</reference>
<dbReference type="Gene3D" id="2.30.30.240">
    <property type="entry name" value="PRC-barrel domain"/>
    <property type="match status" value="1"/>
</dbReference>
<proteinExistence type="predicted"/>
<keyword evidence="3" id="KW-1185">Reference proteome</keyword>
<dbReference type="OrthoDB" id="286778at2"/>
<dbReference type="InterPro" id="IPR011033">
    <property type="entry name" value="PRC_barrel-like_sf"/>
</dbReference>
<dbReference type="Pfam" id="PF05239">
    <property type="entry name" value="PRC"/>
    <property type="match status" value="1"/>
</dbReference>
<name>A0A0K6GUL5_9NEIS</name>